<evidence type="ECO:0000313" key="4">
    <source>
        <dbReference type="Proteomes" id="UP000267464"/>
    </source>
</evidence>
<dbReference type="PANTHER" id="PTHR45947:SF14">
    <property type="entry name" value="SLL1723 PROTEIN"/>
    <property type="match status" value="1"/>
</dbReference>
<dbReference type="Gene3D" id="3.40.50.2000">
    <property type="entry name" value="Glycogen Phosphorylase B"/>
    <property type="match status" value="2"/>
</dbReference>
<reference evidence="3 4" key="2">
    <citation type="submission" date="2018-12" db="EMBL/GenBank/DDBJ databases">
        <title>Rhizobacter gummiphilus sp. nov., a rubber-degrading bacterium isolated from the soil of a botanical garden in Japan.</title>
        <authorList>
            <person name="Shunsuke S.S."/>
        </authorList>
    </citation>
    <scope>NUCLEOTIDE SEQUENCE [LARGE SCALE GENOMIC DNA]</scope>
    <source>
        <strain evidence="3 4">S-16</strain>
    </source>
</reference>
<evidence type="ECO:0000313" key="3">
    <source>
        <dbReference type="EMBL" id="RQP26560.1"/>
    </source>
</evidence>
<keyword evidence="3" id="KW-0808">Transferase</keyword>
<dbReference type="AlphaFoldDB" id="A0A3N7HVZ7"/>
<accession>A0A3N7HVZ7</accession>
<feature type="domain" description="Glycosyltransferase subfamily 4-like N-terminal" evidence="2">
    <location>
        <begin position="62"/>
        <end position="193"/>
    </location>
</feature>
<dbReference type="Proteomes" id="UP000267464">
    <property type="component" value="Unassembled WGS sequence"/>
</dbReference>
<gene>
    <name evidence="3" type="ORF">DZC73_06035</name>
</gene>
<dbReference type="Pfam" id="PF00534">
    <property type="entry name" value="Glycos_transf_1"/>
    <property type="match status" value="1"/>
</dbReference>
<sequence>MSLDNSPRVAVYRSPILPLSETFIRDQVRAMHRWNATLFGETLYDPRPVLDGITHQALWRDTRIGRTLRRADRLLEQVMGYSPAKHRALRTLRPDLVHVHFATDAVQAWPTLRRLGVPVVVTLHGYDINTHADWWHAGHGGPRMRDYPERLREMAADPSVHFIAVSQAIRRAALAQGVGDERMSIRHIGIPTQNFPVEGPPPSQRRPDVLFVGRLVEKKGGRFLVEAAAALRERVPGVRLVFIGDGPCRDDLAAQARRLDVDARFLGAQPQAEVRRQLVSARALCLPSVTAANGDAEGLGMVLLEAQCAGVPVVTSAKGGSEEAIVDGVTGFAFGEGDVPRLAQSLEVLLRDGARVDLMAREAAQFVRRQFDIGHCTRALETHYDHILADAVLEQTVPSWNAR</sequence>
<reference evidence="3 4" key="1">
    <citation type="submission" date="2018-08" db="EMBL/GenBank/DDBJ databases">
        <authorList>
            <person name="Khan S.A."/>
            <person name="Jeon C.O."/>
            <person name="Chun B.H."/>
            <person name="Jeong S.E."/>
        </authorList>
    </citation>
    <scope>NUCLEOTIDE SEQUENCE [LARGE SCALE GENOMIC DNA]</scope>
    <source>
        <strain evidence="3 4">S-16</strain>
    </source>
</reference>
<name>A0A3N7HVZ7_9BURK</name>
<organism evidence="3 4">
    <name type="scientific">Piscinibacter terrae</name>
    <dbReference type="NCBI Taxonomy" id="2496871"/>
    <lineage>
        <taxon>Bacteria</taxon>
        <taxon>Pseudomonadati</taxon>
        <taxon>Pseudomonadota</taxon>
        <taxon>Betaproteobacteria</taxon>
        <taxon>Burkholderiales</taxon>
        <taxon>Sphaerotilaceae</taxon>
        <taxon>Piscinibacter</taxon>
    </lineage>
</organism>
<dbReference type="RefSeq" id="WP_124539249.1">
    <property type="nucleotide sequence ID" value="NZ_QUSW01000001.1"/>
</dbReference>
<dbReference type="OrthoDB" id="433681at2"/>
<dbReference type="InterPro" id="IPR050194">
    <property type="entry name" value="Glycosyltransferase_grp1"/>
</dbReference>
<dbReference type="Pfam" id="PF13439">
    <property type="entry name" value="Glyco_transf_4"/>
    <property type="match status" value="1"/>
</dbReference>
<proteinExistence type="predicted"/>
<feature type="domain" description="Glycosyl transferase family 1" evidence="1">
    <location>
        <begin position="204"/>
        <end position="360"/>
    </location>
</feature>
<keyword evidence="4" id="KW-1185">Reference proteome</keyword>
<dbReference type="InterPro" id="IPR028098">
    <property type="entry name" value="Glyco_trans_4-like_N"/>
</dbReference>
<dbReference type="PANTHER" id="PTHR45947">
    <property type="entry name" value="SULFOQUINOVOSYL TRANSFERASE SQD2"/>
    <property type="match status" value="1"/>
</dbReference>
<dbReference type="EMBL" id="QUSW01000001">
    <property type="protein sequence ID" value="RQP26560.1"/>
    <property type="molecule type" value="Genomic_DNA"/>
</dbReference>
<evidence type="ECO:0000259" key="2">
    <source>
        <dbReference type="Pfam" id="PF13439"/>
    </source>
</evidence>
<protein>
    <submittedName>
        <fullName evidence="3">Glycosyltransferase</fullName>
    </submittedName>
</protein>
<evidence type="ECO:0000259" key="1">
    <source>
        <dbReference type="Pfam" id="PF00534"/>
    </source>
</evidence>
<comment type="caution">
    <text evidence="3">The sequence shown here is derived from an EMBL/GenBank/DDBJ whole genome shotgun (WGS) entry which is preliminary data.</text>
</comment>
<dbReference type="SUPFAM" id="SSF53756">
    <property type="entry name" value="UDP-Glycosyltransferase/glycogen phosphorylase"/>
    <property type="match status" value="1"/>
</dbReference>
<dbReference type="GO" id="GO:0016757">
    <property type="term" value="F:glycosyltransferase activity"/>
    <property type="evidence" value="ECO:0007669"/>
    <property type="project" value="InterPro"/>
</dbReference>
<dbReference type="InterPro" id="IPR001296">
    <property type="entry name" value="Glyco_trans_1"/>
</dbReference>